<dbReference type="CDD" id="cd18787">
    <property type="entry name" value="SF2_C_DEAD"/>
    <property type="match status" value="1"/>
</dbReference>
<dbReference type="GO" id="GO:0016887">
    <property type="term" value="F:ATP hydrolysis activity"/>
    <property type="evidence" value="ECO:0007669"/>
    <property type="project" value="RHEA"/>
</dbReference>
<dbReference type="InterPro" id="IPR028622">
    <property type="entry name" value="DEAD_helicase_RhlE"/>
</dbReference>
<dbReference type="InterPro" id="IPR014014">
    <property type="entry name" value="RNA_helicase_DEAD_Q_motif"/>
</dbReference>
<dbReference type="CDD" id="cd00268">
    <property type="entry name" value="DEADc"/>
    <property type="match status" value="1"/>
</dbReference>
<evidence type="ECO:0000259" key="10">
    <source>
        <dbReference type="PROSITE" id="PS51192"/>
    </source>
</evidence>
<evidence type="ECO:0000256" key="1">
    <source>
        <dbReference type="ARBA" id="ARBA00022490"/>
    </source>
</evidence>
<keyword evidence="1 7" id="KW-0963">Cytoplasm</keyword>
<keyword evidence="2 7" id="KW-0547">Nucleotide-binding</keyword>
<dbReference type="GO" id="GO:0003676">
    <property type="term" value="F:nucleic acid binding"/>
    <property type="evidence" value="ECO:0007669"/>
    <property type="project" value="InterPro"/>
</dbReference>
<evidence type="ECO:0000313" key="14">
    <source>
        <dbReference type="Proteomes" id="UP000193104"/>
    </source>
</evidence>
<dbReference type="InterPro" id="IPR014001">
    <property type="entry name" value="Helicase_ATP-bd"/>
</dbReference>
<name>A0A1X1D972_9GAMM</name>
<dbReference type="GO" id="GO:0005829">
    <property type="term" value="C:cytosol"/>
    <property type="evidence" value="ECO:0007669"/>
    <property type="project" value="TreeGrafter"/>
</dbReference>
<comment type="catalytic activity">
    <reaction evidence="6 7">
        <text>ATP + H2O = ADP + phosphate + H(+)</text>
        <dbReference type="Rhea" id="RHEA:13065"/>
        <dbReference type="ChEBI" id="CHEBI:15377"/>
        <dbReference type="ChEBI" id="CHEBI:15378"/>
        <dbReference type="ChEBI" id="CHEBI:30616"/>
        <dbReference type="ChEBI" id="CHEBI:43474"/>
        <dbReference type="ChEBI" id="CHEBI:456216"/>
        <dbReference type="EC" id="3.6.4.13"/>
    </reaction>
</comment>
<dbReference type="Pfam" id="PF00270">
    <property type="entry name" value="DEAD"/>
    <property type="match status" value="1"/>
</dbReference>
<dbReference type="SUPFAM" id="SSF52540">
    <property type="entry name" value="P-loop containing nucleoside triphosphate hydrolases"/>
    <property type="match status" value="2"/>
</dbReference>
<evidence type="ECO:0000256" key="8">
    <source>
        <dbReference type="PROSITE-ProRule" id="PRU00552"/>
    </source>
</evidence>
<feature type="compositionally biased region" description="Gly residues" evidence="9">
    <location>
        <begin position="397"/>
        <end position="427"/>
    </location>
</feature>
<keyword evidence="14" id="KW-1185">Reference proteome</keyword>
<protein>
    <recommendedName>
        <fullName evidence="7">ATP-dependent RNA helicase RhlE</fullName>
        <ecNumber evidence="7">3.6.4.13</ecNumber>
    </recommendedName>
</protein>
<dbReference type="InterPro" id="IPR001650">
    <property type="entry name" value="Helicase_C-like"/>
</dbReference>
<dbReference type="FunFam" id="3.40.50.300:FF:000468">
    <property type="entry name" value="ATP-dependent RNA helicase RhlE"/>
    <property type="match status" value="1"/>
</dbReference>
<evidence type="ECO:0000256" key="5">
    <source>
        <dbReference type="ARBA" id="ARBA00022840"/>
    </source>
</evidence>
<comment type="function">
    <text evidence="7">DEAD-box RNA helicase involved in ribosome assembly. Has RNA-dependent ATPase activity and unwinds double-stranded RNA.</text>
</comment>
<dbReference type="PROSITE" id="PS51192">
    <property type="entry name" value="HELICASE_ATP_BIND_1"/>
    <property type="match status" value="1"/>
</dbReference>
<dbReference type="PANTHER" id="PTHR47959">
    <property type="entry name" value="ATP-DEPENDENT RNA HELICASE RHLE-RELATED"/>
    <property type="match status" value="1"/>
</dbReference>
<dbReference type="InterPro" id="IPR000629">
    <property type="entry name" value="RNA-helicase_DEAD-box_CS"/>
</dbReference>
<dbReference type="GO" id="GO:0005524">
    <property type="term" value="F:ATP binding"/>
    <property type="evidence" value="ECO:0007669"/>
    <property type="project" value="UniProtKB-UniRule"/>
</dbReference>
<feature type="region of interest" description="Disordered" evidence="9">
    <location>
        <begin position="376"/>
        <end position="462"/>
    </location>
</feature>
<feature type="short sequence motif" description="Q motif" evidence="8">
    <location>
        <begin position="1"/>
        <end position="29"/>
    </location>
</feature>
<dbReference type="InterPro" id="IPR011545">
    <property type="entry name" value="DEAD/DEAH_box_helicase_dom"/>
</dbReference>
<comment type="caution">
    <text evidence="13">The sequence shown here is derived from an EMBL/GenBank/DDBJ whole genome shotgun (WGS) entry which is preliminary data.</text>
</comment>
<evidence type="ECO:0000256" key="6">
    <source>
        <dbReference type="ARBA" id="ARBA00047984"/>
    </source>
</evidence>
<dbReference type="SMART" id="SM00490">
    <property type="entry name" value="HELICc"/>
    <property type="match status" value="1"/>
</dbReference>
<dbReference type="GO" id="GO:0042255">
    <property type="term" value="P:ribosome assembly"/>
    <property type="evidence" value="ECO:0007669"/>
    <property type="project" value="InterPro"/>
</dbReference>
<dbReference type="STRING" id="1076551.HA48_11535"/>
<evidence type="ECO:0000256" key="9">
    <source>
        <dbReference type="SAM" id="MobiDB-lite"/>
    </source>
</evidence>
<dbReference type="InterPro" id="IPR050079">
    <property type="entry name" value="DEAD_box_RNA_helicase"/>
</dbReference>
<proteinExistence type="inferred from homology"/>
<feature type="domain" description="Helicase C-terminal" evidence="11">
    <location>
        <begin position="218"/>
        <end position="378"/>
    </location>
</feature>
<keyword evidence="7" id="KW-0690">Ribosome biogenesis</keyword>
<evidence type="ECO:0000256" key="7">
    <source>
        <dbReference type="HAMAP-Rule" id="MF_00968"/>
    </source>
</evidence>
<dbReference type="PANTHER" id="PTHR47959:SF13">
    <property type="entry name" value="ATP-DEPENDENT RNA HELICASE RHLE"/>
    <property type="match status" value="1"/>
</dbReference>
<dbReference type="Proteomes" id="UP000193104">
    <property type="component" value="Unassembled WGS sequence"/>
</dbReference>
<dbReference type="OrthoDB" id="9805696at2"/>
<organism evidence="13 14">
    <name type="scientific">Pantoea wallisii</name>
    <dbReference type="NCBI Taxonomy" id="1076551"/>
    <lineage>
        <taxon>Bacteria</taxon>
        <taxon>Pseudomonadati</taxon>
        <taxon>Pseudomonadota</taxon>
        <taxon>Gammaproteobacteria</taxon>
        <taxon>Enterobacterales</taxon>
        <taxon>Erwiniaceae</taxon>
        <taxon>Pantoea</taxon>
    </lineage>
</organism>
<dbReference type="InterPro" id="IPR044742">
    <property type="entry name" value="DEAD/DEAH_RhlB"/>
</dbReference>
<feature type="domain" description="Helicase ATP-binding" evidence="10">
    <location>
        <begin position="32"/>
        <end position="207"/>
    </location>
</feature>
<feature type="domain" description="DEAD-box RNA helicase Q" evidence="12">
    <location>
        <begin position="1"/>
        <end position="29"/>
    </location>
</feature>
<dbReference type="GO" id="GO:0009266">
    <property type="term" value="P:response to temperature stimulus"/>
    <property type="evidence" value="ECO:0007669"/>
    <property type="project" value="UniProtKB-ARBA"/>
</dbReference>
<dbReference type="NCBIfam" id="NF007882">
    <property type="entry name" value="PRK10590.1"/>
    <property type="match status" value="1"/>
</dbReference>
<evidence type="ECO:0000259" key="12">
    <source>
        <dbReference type="PROSITE" id="PS51195"/>
    </source>
</evidence>
<evidence type="ECO:0000256" key="4">
    <source>
        <dbReference type="ARBA" id="ARBA00022806"/>
    </source>
</evidence>
<dbReference type="RefSeq" id="WP_128601469.1">
    <property type="nucleotide sequence ID" value="NZ_MLFS01000028.1"/>
</dbReference>
<keyword evidence="5 7" id="KW-0067">ATP-binding</keyword>
<dbReference type="EC" id="3.6.4.13" evidence="7"/>
<dbReference type="HAMAP" id="MF_00968">
    <property type="entry name" value="DEAD_helicase_RhlE"/>
    <property type="match status" value="1"/>
</dbReference>
<reference evidence="13 14" key="1">
    <citation type="journal article" date="2017" name="Antonie Van Leeuwenhoek">
        <title>Phylogenomic resolution of the bacterial genus Pantoea and its relationship with Erwinia and Tatumella.</title>
        <authorList>
            <person name="Palmer M."/>
            <person name="Steenkamp E.T."/>
            <person name="Coetzee M.P."/>
            <person name="Chan W.Y."/>
            <person name="van Zyl E."/>
            <person name="De Maayer P."/>
            <person name="Coutinho T.A."/>
            <person name="Blom J."/>
            <person name="Smits T.H."/>
            <person name="Duffy B."/>
            <person name="Venter S.N."/>
        </authorList>
    </citation>
    <scope>NUCLEOTIDE SEQUENCE [LARGE SCALE GENOMIC DNA]</scope>
    <source>
        <strain evidence="13 14">LMG 26277</strain>
    </source>
</reference>
<dbReference type="FunFam" id="3.40.50.300:FF:000108">
    <property type="entry name" value="ATP-dependent RNA helicase RhlE"/>
    <property type="match status" value="1"/>
</dbReference>
<comment type="similarity">
    <text evidence="7">Belongs to the DEAD box helicase family. RhlE subfamily.</text>
</comment>
<keyword evidence="4 7" id="KW-0347">Helicase</keyword>
<dbReference type="PROSITE" id="PS51194">
    <property type="entry name" value="HELICASE_CTER"/>
    <property type="match status" value="1"/>
</dbReference>
<dbReference type="PROSITE" id="PS00039">
    <property type="entry name" value="DEAD_ATP_HELICASE"/>
    <property type="match status" value="1"/>
</dbReference>
<evidence type="ECO:0000256" key="3">
    <source>
        <dbReference type="ARBA" id="ARBA00022801"/>
    </source>
</evidence>
<gene>
    <name evidence="7" type="primary">rhlE</name>
    <name evidence="13" type="ORF">HA48_11535</name>
</gene>
<sequence>MSFDSLGLNADILRAVAEQGYREPTPIQRQAIPVVLAGRDLLASAQTGTGKTAGFTLPLLQRLSEKPAARGRRPVRALILTPTRELAAQVGENVREYSQYLNMRSLVVFGGVSINPQMMKLRGGVDVLVATPGRLLDLAHQNAVDLSQVEILVLDEADRMLDMGFIHDIRRVLAKLPAKRQNLLFSATFSDEIKTLAEKLLTNPEQVEVARRNTASEQVSQQVHFVDKKRKRELLSLMIGRDNWQQVLVFTRTKHGANHLAEQLNKDGITAAAIHGNKSQGARTRALADFKSGSIRVLVATDIAARGLDIEELPHVVNYELPNVAEDYVHRIGRTGRAAATGAALSLVCVDEHKLLRDIERLLKREIPRIALEGFEPDPSIKAEPIQNGRQQQSRGQGQGRGQGRGQSGSGARPQGGSGQRPQGGSGARPQGEARRQGGNGQAAPAANSGRRRPAVKKSGNV</sequence>
<dbReference type="AlphaFoldDB" id="A0A1X1D972"/>
<dbReference type="InterPro" id="IPR027417">
    <property type="entry name" value="P-loop_NTPase"/>
</dbReference>
<dbReference type="GO" id="GO:0003724">
    <property type="term" value="F:RNA helicase activity"/>
    <property type="evidence" value="ECO:0007669"/>
    <property type="project" value="UniProtKB-UniRule"/>
</dbReference>
<evidence type="ECO:0000259" key="11">
    <source>
        <dbReference type="PROSITE" id="PS51194"/>
    </source>
</evidence>
<dbReference type="EMBL" id="MLFS01000028">
    <property type="protein sequence ID" value="ORM73090.1"/>
    <property type="molecule type" value="Genomic_DNA"/>
</dbReference>
<dbReference type="PROSITE" id="PS51195">
    <property type="entry name" value="Q_MOTIF"/>
    <property type="match status" value="1"/>
</dbReference>
<dbReference type="SMART" id="SM00487">
    <property type="entry name" value="DEXDc"/>
    <property type="match status" value="1"/>
</dbReference>
<keyword evidence="3 7" id="KW-0378">Hydrolase</keyword>
<evidence type="ECO:0000313" key="13">
    <source>
        <dbReference type="EMBL" id="ORM73090.1"/>
    </source>
</evidence>
<dbReference type="Pfam" id="PF00271">
    <property type="entry name" value="Helicase_C"/>
    <property type="match status" value="1"/>
</dbReference>
<dbReference type="Gene3D" id="3.40.50.300">
    <property type="entry name" value="P-loop containing nucleotide triphosphate hydrolases"/>
    <property type="match status" value="2"/>
</dbReference>
<accession>A0A1X1D972</accession>
<evidence type="ECO:0000256" key="2">
    <source>
        <dbReference type="ARBA" id="ARBA00022741"/>
    </source>
</evidence>
<comment type="subcellular location">
    <subcellularLocation>
        <location evidence="7">Cytoplasm</location>
    </subcellularLocation>
</comment>